<dbReference type="Proteomes" id="UP000250928">
    <property type="component" value="Unassembled WGS sequence"/>
</dbReference>
<dbReference type="GO" id="GO:0006313">
    <property type="term" value="P:DNA transposition"/>
    <property type="evidence" value="ECO:0007669"/>
    <property type="project" value="InterPro"/>
</dbReference>
<reference evidence="2 3" key="1">
    <citation type="submission" date="2018-01" db="EMBL/GenBank/DDBJ databases">
        <title>Novel co-symbiosis in the lucinid bivalve Phacoides pectinatus.</title>
        <authorList>
            <person name="Lim S.J."/>
            <person name="Davis B.G."/>
            <person name="Gill D.E."/>
            <person name="Engel A.S."/>
            <person name="Anderson L.C."/>
            <person name="Campbell B.J."/>
        </authorList>
    </citation>
    <scope>NUCLEOTIDE SEQUENCE [LARGE SCALE GENOMIC DNA]</scope>
    <source>
        <strain evidence="2">N3_P5</strain>
    </source>
</reference>
<organism evidence="2 3">
    <name type="scientific">Candidatus Sedimenticola endophacoides</name>
    <dbReference type="NCBI Taxonomy" id="2548426"/>
    <lineage>
        <taxon>Bacteria</taxon>
        <taxon>Pseudomonadati</taxon>
        <taxon>Pseudomonadota</taxon>
        <taxon>Gammaproteobacteria</taxon>
        <taxon>Chromatiales</taxon>
        <taxon>Sedimenticolaceae</taxon>
        <taxon>Sedimenticola</taxon>
    </lineage>
</organism>
<evidence type="ECO:0000313" key="2">
    <source>
        <dbReference type="EMBL" id="PUD99751.1"/>
    </source>
</evidence>
<dbReference type="GO" id="GO:0004803">
    <property type="term" value="F:transposase activity"/>
    <property type="evidence" value="ECO:0007669"/>
    <property type="project" value="InterPro"/>
</dbReference>
<dbReference type="GO" id="GO:0003677">
    <property type="term" value="F:DNA binding"/>
    <property type="evidence" value="ECO:0007669"/>
    <property type="project" value="InterPro"/>
</dbReference>
<name>A0A6N4DPJ1_9GAMM</name>
<accession>A0A6N4DPJ1</accession>
<comment type="caution">
    <text evidence="2">The sequence shown here is derived from an EMBL/GenBank/DDBJ whole genome shotgun (WGS) entry which is preliminary data.</text>
</comment>
<dbReference type="AlphaFoldDB" id="A0A6N4DPJ1"/>
<evidence type="ECO:0000313" key="3">
    <source>
        <dbReference type="Proteomes" id="UP000250928"/>
    </source>
</evidence>
<dbReference type="PANTHER" id="PTHR37023">
    <property type="entry name" value="TRANSPOSASE"/>
    <property type="match status" value="1"/>
</dbReference>
<proteinExistence type="predicted"/>
<feature type="domain" description="Transposase IS801/IS1294" evidence="1">
    <location>
        <begin position="22"/>
        <end position="103"/>
    </location>
</feature>
<sequence length="162" mass="18620">MDVHVCLSETLPVEKSSSKPRHTDVALNDLARYSHHRGAISNRRIVSLDDGVRFRYKDNADDGATKTLRLSGEEFIRRLVQHILPKGFMRMRHYGFLANCCRQRKRGVLLAALEQEIEEQSKRERTCEVPAIQQCPKCHKGRLHLIRELAPQRWEGVGLPAV</sequence>
<evidence type="ECO:0000259" key="1">
    <source>
        <dbReference type="Pfam" id="PF04986"/>
    </source>
</evidence>
<dbReference type="Pfam" id="PF04986">
    <property type="entry name" value="Y2_Tnp"/>
    <property type="match status" value="1"/>
</dbReference>
<gene>
    <name evidence="2" type="ORF">C3L24_10550</name>
</gene>
<dbReference type="InterPro" id="IPR007069">
    <property type="entry name" value="Transposase_32"/>
</dbReference>
<dbReference type="EMBL" id="PQCO01000250">
    <property type="protein sequence ID" value="PUD99751.1"/>
    <property type="molecule type" value="Genomic_DNA"/>
</dbReference>
<protein>
    <recommendedName>
        <fullName evidence="1">Transposase IS801/IS1294 domain-containing protein</fullName>
    </recommendedName>
</protein>
<dbReference type="PANTHER" id="PTHR37023:SF1">
    <property type="entry name" value="ISSOD25 TRANSPOSASE TNPA_ISSOD25"/>
    <property type="match status" value="1"/>
</dbReference>